<evidence type="ECO:0008006" key="4">
    <source>
        <dbReference type="Google" id="ProtNLM"/>
    </source>
</evidence>
<organism evidence="2 3">
    <name type="scientific">Phragmitibacter flavus</name>
    <dbReference type="NCBI Taxonomy" id="2576071"/>
    <lineage>
        <taxon>Bacteria</taxon>
        <taxon>Pseudomonadati</taxon>
        <taxon>Verrucomicrobiota</taxon>
        <taxon>Verrucomicrobiia</taxon>
        <taxon>Verrucomicrobiales</taxon>
        <taxon>Verrucomicrobiaceae</taxon>
        <taxon>Phragmitibacter</taxon>
    </lineage>
</organism>
<keyword evidence="1" id="KW-0812">Transmembrane</keyword>
<dbReference type="Proteomes" id="UP000306196">
    <property type="component" value="Unassembled WGS sequence"/>
</dbReference>
<evidence type="ECO:0000313" key="2">
    <source>
        <dbReference type="EMBL" id="TLD71801.1"/>
    </source>
</evidence>
<dbReference type="OrthoDB" id="247600at2"/>
<dbReference type="EMBL" id="VAUV01000004">
    <property type="protein sequence ID" value="TLD71801.1"/>
    <property type="molecule type" value="Genomic_DNA"/>
</dbReference>
<comment type="caution">
    <text evidence="2">The sequence shown here is derived from an EMBL/GenBank/DDBJ whole genome shotgun (WGS) entry which is preliminary data.</text>
</comment>
<reference evidence="2 3" key="1">
    <citation type="submission" date="2019-05" db="EMBL/GenBank/DDBJ databases">
        <title>Verrucobacter flavum gen. nov., sp. nov. a new member of the family Verrucomicrobiaceae.</title>
        <authorList>
            <person name="Szuroczki S."/>
            <person name="Abbaszade G."/>
            <person name="Szabo A."/>
            <person name="Felfoldi T."/>
            <person name="Schumann P."/>
            <person name="Boka K."/>
            <person name="Keki Z."/>
            <person name="Toumi M."/>
            <person name="Toth E."/>
        </authorList>
    </citation>
    <scope>NUCLEOTIDE SEQUENCE [LARGE SCALE GENOMIC DNA]</scope>
    <source>
        <strain evidence="2 3">MG-N-17</strain>
    </source>
</reference>
<evidence type="ECO:0000256" key="1">
    <source>
        <dbReference type="SAM" id="Phobius"/>
    </source>
</evidence>
<name>A0A5R8KHU0_9BACT</name>
<accession>A0A5R8KHU0</accession>
<dbReference type="RefSeq" id="WP_138085396.1">
    <property type="nucleotide sequence ID" value="NZ_VAUV01000004.1"/>
</dbReference>
<keyword evidence="3" id="KW-1185">Reference proteome</keyword>
<feature type="transmembrane region" description="Helical" evidence="1">
    <location>
        <begin position="78"/>
        <end position="96"/>
    </location>
</feature>
<proteinExistence type="predicted"/>
<keyword evidence="1" id="KW-1133">Transmembrane helix</keyword>
<dbReference type="AlphaFoldDB" id="A0A5R8KHU0"/>
<sequence length="316" mass="35289">MSKYSSKPQLGTLRRRVVSLLTALTFLVLAVTGVIAFIQPFSIGIIGLHALMGFIFIGLIALHILNNSRPLKSYLHSRALWVTLAVTVVLTLLFWLQPPPVKTVLGWSGNLGPAMERFEMNEDEMVFDYRPSPEYKMRLTVKTGPSYHTNPPPQVAIWLENQGGYHIKTLLAPANNTGELPYWAFKHAGWEKAKRDAEKLGEIDAVSSPTPNGSFDPADYVLPAAAKDSTPYSLLLEINQPGDNQPSLVHTVEIDNRLPRTFQLLELRGYPKREADGEKETWGLYFVDESFTSALDLIDSALLTIQRRISSEQAID</sequence>
<feature type="transmembrane region" description="Helical" evidence="1">
    <location>
        <begin position="46"/>
        <end position="66"/>
    </location>
</feature>
<keyword evidence="1" id="KW-0472">Membrane</keyword>
<evidence type="ECO:0000313" key="3">
    <source>
        <dbReference type="Proteomes" id="UP000306196"/>
    </source>
</evidence>
<gene>
    <name evidence="2" type="ORF">FEM03_06590</name>
</gene>
<protein>
    <recommendedName>
        <fullName evidence="4">DUF4405 domain-containing protein</fullName>
    </recommendedName>
</protein>